<sequence>MERQHVQHGSALPENAHRRSPNSQGHGQNLHPSTQLVDKLHNLYARAHELKLNIQSVNRKYNVLKRRTEERAQRLLQASHPKAQMYISMIPAVPLRNGERASGPFHDTFLNDDSEKPIYVDIESDPNSVDDYLFTEMRASATISQAAALELAAVEVEAETLLLRISLGREAYDHRDCRVCSGRLRLDPKYDPLPHR</sequence>
<evidence type="ECO:0000256" key="2">
    <source>
        <dbReference type="SAM" id="MobiDB-lite"/>
    </source>
</evidence>
<accession>A0A165HJY5</accession>
<dbReference type="RefSeq" id="XP_018189181.1">
    <property type="nucleotide sequence ID" value="XM_018331010.1"/>
</dbReference>
<feature type="coiled-coil region" evidence="1">
    <location>
        <begin position="40"/>
        <end position="67"/>
    </location>
</feature>
<dbReference type="AlphaFoldDB" id="A0A165HJY5"/>
<proteinExistence type="predicted"/>
<evidence type="ECO:0000256" key="1">
    <source>
        <dbReference type="SAM" id="Coils"/>
    </source>
</evidence>
<evidence type="ECO:0000313" key="3">
    <source>
        <dbReference type="EMBL" id="KZF23626.1"/>
    </source>
</evidence>
<dbReference type="GeneID" id="28896147"/>
<dbReference type="InParanoid" id="A0A165HJY5"/>
<feature type="region of interest" description="Disordered" evidence="2">
    <location>
        <begin position="1"/>
        <end position="32"/>
    </location>
</feature>
<feature type="compositionally biased region" description="Polar residues" evidence="2">
    <location>
        <begin position="21"/>
        <end position="32"/>
    </location>
</feature>
<gene>
    <name evidence="3" type="ORF">L228DRAFT_238168</name>
</gene>
<keyword evidence="4" id="KW-1185">Reference proteome</keyword>
<evidence type="ECO:0000313" key="4">
    <source>
        <dbReference type="Proteomes" id="UP000076632"/>
    </source>
</evidence>
<dbReference type="Proteomes" id="UP000076632">
    <property type="component" value="Unassembled WGS sequence"/>
</dbReference>
<keyword evidence="1" id="KW-0175">Coiled coil</keyword>
<reference evidence="3 4" key="1">
    <citation type="journal article" date="2016" name="Fungal Biol.">
        <title>The genome of Xylona heveae provides a window into fungal endophytism.</title>
        <authorList>
            <person name="Gazis R."/>
            <person name="Kuo A."/>
            <person name="Riley R."/>
            <person name="LaButti K."/>
            <person name="Lipzen A."/>
            <person name="Lin J."/>
            <person name="Amirebrahimi M."/>
            <person name="Hesse C.N."/>
            <person name="Spatafora J.W."/>
            <person name="Henrissat B."/>
            <person name="Hainaut M."/>
            <person name="Grigoriev I.V."/>
            <person name="Hibbett D.S."/>
        </authorList>
    </citation>
    <scope>NUCLEOTIDE SEQUENCE [LARGE SCALE GENOMIC DNA]</scope>
    <source>
        <strain evidence="3 4">TC161</strain>
    </source>
</reference>
<organism evidence="3 4">
    <name type="scientific">Xylona heveae (strain CBS 132557 / TC161)</name>
    <dbReference type="NCBI Taxonomy" id="1328760"/>
    <lineage>
        <taxon>Eukaryota</taxon>
        <taxon>Fungi</taxon>
        <taxon>Dikarya</taxon>
        <taxon>Ascomycota</taxon>
        <taxon>Pezizomycotina</taxon>
        <taxon>Xylonomycetes</taxon>
        <taxon>Xylonales</taxon>
        <taxon>Xylonaceae</taxon>
        <taxon>Xylona</taxon>
    </lineage>
</organism>
<dbReference type="EMBL" id="KV407457">
    <property type="protein sequence ID" value="KZF23626.1"/>
    <property type="molecule type" value="Genomic_DNA"/>
</dbReference>
<protein>
    <submittedName>
        <fullName evidence="3">Uncharacterized protein</fullName>
    </submittedName>
</protein>
<name>A0A165HJY5_XYLHT</name>